<keyword evidence="3" id="KW-1185">Reference proteome</keyword>
<evidence type="ECO:0000259" key="1">
    <source>
        <dbReference type="Pfam" id="PF06985"/>
    </source>
</evidence>
<dbReference type="InterPro" id="IPR010730">
    <property type="entry name" value="HET"/>
</dbReference>
<evidence type="ECO:0000313" key="3">
    <source>
        <dbReference type="Proteomes" id="UP001251528"/>
    </source>
</evidence>
<organism evidence="2 3">
    <name type="scientific">Conoideocrella luteorostrata</name>
    <dbReference type="NCBI Taxonomy" id="1105319"/>
    <lineage>
        <taxon>Eukaryota</taxon>
        <taxon>Fungi</taxon>
        <taxon>Dikarya</taxon>
        <taxon>Ascomycota</taxon>
        <taxon>Pezizomycotina</taxon>
        <taxon>Sordariomycetes</taxon>
        <taxon>Hypocreomycetidae</taxon>
        <taxon>Hypocreales</taxon>
        <taxon>Clavicipitaceae</taxon>
        <taxon>Conoideocrella</taxon>
    </lineage>
</organism>
<dbReference type="EMBL" id="JASWJB010000052">
    <property type="protein sequence ID" value="KAK2604010.1"/>
    <property type="molecule type" value="Genomic_DNA"/>
</dbReference>
<name>A0AAJ0CVL5_9HYPO</name>
<dbReference type="Pfam" id="PF06985">
    <property type="entry name" value="HET"/>
    <property type="match status" value="1"/>
</dbReference>
<reference evidence="2" key="1">
    <citation type="submission" date="2023-06" db="EMBL/GenBank/DDBJ databases">
        <title>Conoideocrella luteorostrata (Hypocreales: Clavicipitaceae), a potential biocontrol fungus for elongate hemlock scale in United States Christmas tree production areas.</title>
        <authorList>
            <person name="Barrett H."/>
            <person name="Lovett B."/>
            <person name="Macias A.M."/>
            <person name="Stajich J.E."/>
            <person name="Kasson M.T."/>
        </authorList>
    </citation>
    <scope>NUCLEOTIDE SEQUENCE</scope>
    <source>
        <strain evidence="2">ARSEF 14590</strain>
    </source>
</reference>
<dbReference type="Proteomes" id="UP001251528">
    <property type="component" value="Unassembled WGS sequence"/>
</dbReference>
<accession>A0AAJ0CVL5</accession>
<evidence type="ECO:0000313" key="2">
    <source>
        <dbReference type="EMBL" id="KAK2604010.1"/>
    </source>
</evidence>
<comment type="caution">
    <text evidence="2">The sequence shown here is derived from an EMBL/GenBank/DDBJ whole genome shotgun (WGS) entry which is preliminary data.</text>
</comment>
<dbReference type="AlphaFoldDB" id="A0AAJ0CVL5"/>
<dbReference type="PANTHER" id="PTHR33112">
    <property type="entry name" value="DOMAIN PROTEIN, PUTATIVE-RELATED"/>
    <property type="match status" value="1"/>
</dbReference>
<gene>
    <name evidence="2" type="ORF">QQS21_003846</name>
</gene>
<feature type="domain" description="Heterokaryon incompatibility" evidence="1">
    <location>
        <begin position="237"/>
        <end position="410"/>
    </location>
</feature>
<dbReference type="PANTHER" id="PTHR33112:SF9">
    <property type="entry name" value="HETEROKARYON INCOMPATIBILITY DOMAIN-CONTAINING PROTEIN"/>
    <property type="match status" value="1"/>
</dbReference>
<protein>
    <recommendedName>
        <fullName evidence="1">Heterokaryon incompatibility domain-containing protein</fullName>
    </recommendedName>
</protein>
<sequence length="766" mass="87424">MAHGTAPSLDEANSKFERLQAEDSVVLLNQLCTTCVRFMETSQLLRKFSRREKIKHGDEELNNLGSAERLRAAYLDGCHLCTLFWQNGIEETSLKYKLDSIQVQVQLEAVARTADGEAEVPNRLPFMVFKLNRGGNYLSRELGPNLDRMTMEAYLETNPNLNQNLLGNLMEPISSKSDLKLSQILDWYCQCTERHTKCTGFPSMVTPSQLPPARLLDLRNDKPRLECEVRDIPNLRYATLSHVWGNDPASYLQLKQATLETFKTEIPLDAMPSKYVDAIRITKTLRLSYIWIDSLCIIQDCTKDWTAEALKMAAIYGHSACNISYTHEPSEEPSKRYLRDPRAIIPCKLTAASARPSRLAALGIGRLRNRTLPPAAVVVQQFAGALHASWSTEAYKRKCSLLSRAWVFQERLLCPRTIYYGNDRLLWECCETFIDEFSGPLPYVPRSKAQIYTAFSGATQRQAFNNEWKLMVSEYRSCKLSFENDRAVAFAGIARAAQHRTGMTYLAGIWKETAHLDLLWCVIPKDTKIAPGFPRLETPTNAKAPSWSWFSVPCQLTADYDTVDYSLSTLASWWEETVYHASVLSFKHPRFPTEPEALLYDFGELRVMLSTHKIPARLRWENGAVQLMPHGHPMLPKALHPLHDPRTAMQCNLDDLSLRDTEELPENTSMVLLVFNARHENRKGPKRFHLNIKYPVPEDNKEASNWWTLYQFSGLIIVPEKDSLGQEDNWKRIGAYTFSVRGPASLAEVMMPFDLESQQPDEVWLN</sequence>
<proteinExistence type="predicted"/>